<dbReference type="EMBL" id="PDUG01000001">
    <property type="protein sequence ID" value="PIC55520.1"/>
    <property type="molecule type" value="Genomic_DNA"/>
</dbReference>
<protein>
    <submittedName>
        <fullName evidence="1">Uncharacterized protein</fullName>
    </submittedName>
</protein>
<comment type="caution">
    <text evidence="1">The sequence shown here is derived from an EMBL/GenBank/DDBJ whole genome shotgun (WGS) entry which is preliminary data.</text>
</comment>
<accession>A0A2G5VV30</accession>
<dbReference type="Proteomes" id="UP000230233">
    <property type="component" value="Chromosome I"/>
</dbReference>
<organism evidence="1 2">
    <name type="scientific">Caenorhabditis nigoni</name>
    <dbReference type="NCBI Taxonomy" id="1611254"/>
    <lineage>
        <taxon>Eukaryota</taxon>
        <taxon>Metazoa</taxon>
        <taxon>Ecdysozoa</taxon>
        <taxon>Nematoda</taxon>
        <taxon>Chromadorea</taxon>
        <taxon>Rhabditida</taxon>
        <taxon>Rhabditina</taxon>
        <taxon>Rhabditomorpha</taxon>
        <taxon>Rhabditoidea</taxon>
        <taxon>Rhabditidae</taxon>
        <taxon>Peloderinae</taxon>
        <taxon>Caenorhabditis</taxon>
    </lineage>
</organism>
<proteinExistence type="predicted"/>
<name>A0A2G5VV30_9PELO</name>
<sequence length="80" mass="8890">MWGSTWHLNFAQNGTSPILMKFVPDVVLSMGSILAKFQNSISPSPCLFRNTKKAAKIASKSIFSEKPRAAKRHKDGEIEI</sequence>
<reference evidence="2" key="1">
    <citation type="submission" date="2017-10" db="EMBL/GenBank/DDBJ databases">
        <title>Rapid genome shrinkage in a self-fertile nematode reveals novel sperm competition proteins.</title>
        <authorList>
            <person name="Yin D."/>
            <person name="Schwarz E.M."/>
            <person name="Thomas C.G."/>
            <person name="Felde R.L."/>
            <person name="Korf I.F."/>
            <person name="Cutter A.D."/>
            <person name="Schartner C.M."/>
            <person name="Ralston E.J."/>
            <person name="Meyer B.J."/>
            <person name="Haag E.S."/>
        </authorList>
    </citation>
    <scope>NUCLEOTIDE SEQUENCE [LARGE SCALE GENOMIC DNA]</scope>
    <source>
        <strain evidence="2">JU1422</strain>
    </source>
</reference>
<dbReference type="AlphaFoldDB" id="A0A2G5VV30"/>
<evidence type="ECO:0000313" key="1">
    <source>
        <dbReference type="EMBL" id="PIC55520.1"/>
    </source>
</evidence>
<evidence type="ECO:0000313" key="2">
    <source>
        <dbReference type="Proteomes" id="UP000230233"/>
    </source>
</evidence>
<keyword evidence="2" id="KW-1185">Reference proteome</keyword>
<gene>
    <name evidence="1" type="primary">Cnig_chr_I.g76</name>
    <name evidence="1" type="ORF">B9Z55_000076</name>
</gene>